<dbReference type="InterPro" id="IPR041722">
    <property type="entry name" value="TakP/all3028"/>
</dbReference>
<evidence type="ECO:0000256" key="1">
    <source>
        <dbReference type="ARBA" id="ARBA00022729"/>
    </source>
</evidence>
<dbReference type="PIRSF" id="PIRSF039026">
    <property type="entry name" value="SiaP"/>
    <property type="match status" value="1"/>
</dbReference>
<dbReference type="EMBL" id="CP022187">
    <property type="protein sequence ID" value="AWI77375.1"/>
    <property type="molecule type" value="Genomic_DNA"/>
</dbReference>
<dbReference type="KEGG" id="acom:CEW83_20805"/>
<dbReference type="GO" id="GO:0031317">
    <property type="term" value="C:tripartite ATP-independent periplasmic transporter complex"/>
    <property type="evidence" value="ECO:0007669"/>
    <property type="project" value="InterPro"/>
</dbReference>
<reference evidence="4 5" key="1">
    <citation type="submission" date="2017-06" db="EMBL/GenBank/DDBJ databases">
        <title>Azoarcus.</title>
        <authorList>
            <person name="Woo J.-H."/>
            <person name="Kim H.-S."/>
        </authorList>
    </citation>
    <scope>NUCLEOTIDE SEQUENCE [LARGE SCALE GENOMIC DNA]</scope>
    <source>
        <strain evidence="4 5">TSPY31</strain>
    </source>
</reference>
<dbReference type="GO" id="GO:0043177">
    <property type="term" value="F:organic acid binding"/>
    <property type="evidence" value="ECO:0007669"/>
    <property type="project" value="InterPro"/>
</dbReference>
<dbReference type="InterPro" id="IPR006311">
    <property type="entry name" value="TAT_signal"/>
</dbReference>
<dbReference type="InterPro" id="IPR026289">
    <property type="entry name" value="SBP_TakP-like"/>
</dbReference>
<protein>
    <submittedName>
        <fullName evidence="4">ABC transporter substrate-binding protein</fullName>
    </submittedName>
</protein>
<keyword evidence="5" id="KW-1185">Reference proteome</keyword>
<dbReference type="GO" id="GO:0015849">
    <property type="term" value="P:organic acid transport"/>
    <property type="evidence" value="ECO:0007669"/>
    <property type="project" value="InterPro"/>
</dbReference>
<organism evidence="4 5">
    <name type="scientific">Parazoarcus communis</name>
    <dbReference type="NCBI Taxonomy" id="41977"/>
    <lineage>
        <taxon>Bacteria</taxon>
        <taxon>Pseudomonadati</taxon>
        <taxon>Pseudomonadota</taxon>
        <taxon>Betaproteobacteria</taxon>
        <taxon>Rhodocyclales</taxon>
        <taxon>Zoogloeaceae</taxon>
        <taxon>Parazoarcus</taxon>
    </lineage>
</organism>
<sequence>MERRKFLKGAGLAGVLAAGTAPAIVNAQQQIRWRLASSFPKSLDTIYGAAETFSKNVAEATGGKFQISVHAAGELVPAFGVVDAIQQGAIDAAHTAPYYFFGKNEAFAFDCAIPFGMNSRQQTAWMYEGNGMKLLREFYAQFSVVNFPMGNTGAQMGGWYRKPIKSPADINGLKMRIGGFGGRVLGKMGGVSQNIPGGEIYQSLEKGTIDATEWVGPYDDLKLGFHKVAPYYYYPGWWEGGAQLSLYINDKQWGALSNEYKAIVRQAASDAHVVMQARYDARNPNALKQLIAEGAKLDRFPKSVMDAAFKARNEVYKELNDTNPDWKKIYGDYAKFLADSYQWAPIADGSYDQYMSAQKL</sequence>
<dbReference type="AlphaFoldDB" id="A0A2U8GY43"/>
<proteinExistence type="predicted"/>
<dbReference type="InterPro" id="IPR019546">
    <property type="entry name" value="TAT_signal_bac_arc"/>
</dbReference>
<evidence type="ECO:0000313" key="4">
    <source>
        <dbReference type="EMBL" id="AWI77375.1"/>
    </source>
</evidence>
<dbReference type="Gene3D" id="3.40.190.10">
    <property type="entry name" value="Periplasmic binding protein-like II"/>
    <property type="match status" value="1"/>
</dbReference>
<accession>A0A2U8GY43</accession>
<feature type="binding site" evidence="3">
    <location>
        <position position="239"/>
    </location>
    <ligand>
        <name>substrate</name>
    </ligand>
</feature>
<dbReference type="GO" id="GO:0055085">
    <property type="term" value="P:transmembrane transport"/>
    <property type="evidence" value="ECO:0007669"/>
    <property type="project" value="InterPro"/>
</dbReference>
<evidence type="ECO:0000256" key="3">
    <source>
        <dbReference type="PIRSR" id="PIRSR039026-2"/>
    </source>
</evidence>
<dbReference type="RefSeq" id="WP_108951073.1">
    <property type="nucleotide sequence ID" value="NZ_CP022187.1"/>
</dbReference>
<dbReference type="PANTHER" id="PTHR33376:SF5">
    <property type="entry name" value="EXTRACYTOPLASMIC SOLUTE RECEPTOR PROTEIN"/>
    <property type="match status" value="1"/>
</dbReference>
<dbReference type="InterPro" id="IPR038404">
    <property type="entry name" value="TRAP_DctP_sf"/>
</dbReference>
<keyword evidence="1" id="KW-0732">Signal</keyword>
<evidence type="ECO:0000313" key="5">
    <source>
        <dbReference type="Proteomes" id="UP000244930"/>
    </source>
</evidence>
<dbReference type="GO" id="GO:0046872">
    <property type="term" value="F:metal ion binding"/>
    <property type="evidence" value="ECO:0007669"/>
    <property type="project" value="UniProtKB-KW"/>
</dbReference>
<dbReference type="NCBIfam" id="NF037995">
    <property type="entry name" value="TRAP_S1"/>
    <property type="match status" value="1"/>
</dbReference>
<dbReference type="PROSITE" id="PS51318">
    <property type="entry name" value="TAT"/>
    <property type="match status" value="1"/>
</dbReference>
<dbReference type="PANTHER" id="PTHR33376">
    <property type="match status" value="1"/>
</dbReference>
<dbReference type="Proteomes" id="UP000244930">
    <property type="component" value="Chromosome"/>
</dbReference>
<feature type="binding site" evidence="3">
    <location>
        <position position="214"/>
    </location>
    <ligand>
        <name>Na(+)</name>
        <dbReference type="ChEBI" id="CHEBI:29101"/>
    </ligand>
</feature>
<name>A0A2U8GY43_9RHOO</name>
<gene>
    <name evidence="4" type="ORF">CEW83_20805</name>
</gene>
<evidence type="ECO:0000256" key="2">
    <source>
        <dbReference type="PIRSR" id="PIRSR039026-1"/>
    </source>
</evidence>
<dbReference type="NCBIfam" id="TIGR01409">
    <property type="entry name" value="TAT_signal_seq"/>
    <property type="match status" value="1"/>
</dbReference>
<feature type="binding site" evidence="2">
    <location>
        <position position="176"/>
    </location>
    <ligand>
        <name>substrate</name>
    </ligand>
</feature>
<keyword evidence="3" id="KW-0479">Metal-binding</keyword>
<dbReference type="Gene3D" id="3.40.190.170">
    <property type="entry name" value="Bacterial extracellular solute-binding protein, family 7"/>
    <property type="match status" value="1"/>
</dbReference>
<dbReference type="Pfam" id="PF03480">
    <property type="entry name" value="DctP"/>
    <property type="match status" value="1"/>
</dbReference>
<feature type="binding site" evidence="3">
    <location>
        <position position="213"/>
    </location>
    <ligand>
        <name>substrate</name>
    </ligand>
</feature>
<dbReference type="CDD" id="cd13682">
    <property type="entry name" value="PBP2_TRAP_alpha-ketoacid"/>
    <property type="match status" value="1"/>
</dbReference>
<dbReference type="InterPro" id="IPR018389">
    <property type="entry name" value="DctP_fam"/>
</dbReference>
<feature type="binding site" evidence="2">
    <location>
        <position position="155"/>
    </location>
    <ligand>
        <name>substrate</name>
    </ligand>
</feature>